<evidence type="ECO:0008006" key="3">
    <source>
        <dbReference type="Google" id="ProtNLM"/>
    </source>
</evidence>
<comment type="caution">
    <text evidence="1">The sequence shown here is derived from an EMBL/GenBank/DDBJ whole genome shotgun (WGS) entry which is preliminary data.</text>
</comment>
<evidence type="ECO:0000313" key="2">
    <source>
        <dbReference type="Proteomes" id="UP001197609"/>
    </source>
</evidence>
<gene>
    <name evidence="1" type="ORF">K8G79_06955</name>
</gene>
<protein>
    <recommendedName>
        <fullName evidence="3">Lipoprotein</fullName>
    </recommendedName>
</protein>
<sequence>MTRRVPVFVAIALGLVFTAGCRMKSDMNLKAVTVSSSAVYCLFDPSCAVTPTDSSTTPISMQAGGTAFVQSRTFAGKPGTPASGLYGYEYRIDLEKAVSTKVQVEEVGEITYMPCLRSIAFEFGPIIDTLDYDGDGEAGDLAYVVTSGGPGKIGIGSIERYHGKLTFNFDSPVCVGGSHSQGDSTFFFGLVSTKGPRSVEATIKETAGMGAASPKLKKNVKYKVQVYAPQV</sequence>
<dbReference type="AlphaFoldDB" id="A0AAJ1EJF0"/>
<name>A0AAJ1EJF0_9BACT</name>
<proteinExistence type="predicted"/>
<dbReference type="PROSITE" id="PS51257">
    <property type="entry name" value="PROKAR_LIPOPROTEIN"/>
    <property type="match status" value="1"/>
</dbReference>
<dbReference type="EMBL" id="JAIOIU010000083">
    <property type="protein sequence ID" value="MBZ0159855.1"/>
    <property type="molecule type" value="Genomic_DNA"/>
</dbReference>
<reference evidence="1 2" key="1">
    <citation type="journal article" date="2021" name="bioRxiv">
        <title>Unraveling nitrogen, sulfur and carbon metabolic pathways and microbial community transcriptional responses to substrate deprivation and toxicity stresses in a bioreactor mimicking anoxic brackish coastal sediment conditions.</title>
        <authorList>
            <person name="Martins P.D."/>
            <person name="Echeveste M.J."/>
            <person name="Arshad A."/>
            <person name="Kurth J."/>
            <person name="Ouboter H."/>
            <person name="Jetten M.S.M."/>
            <person name="Welte C.U."/>
        </authorList>
    </citation>
    <scope>NUCLEOTIDE SEQUENCE [LARGE SCALE GENOMIC DNA]</scope>
    <source>
        <strain evidence="1">MAG_38</strain>
    </source>
</reference>
<organism evidence="1 2">
    <name type="scientific">Candidatus Methylomirabilis tolerans</name>
    <dbReference type="NCBI Taxonomy" id="3123416"/>
    <lineage>
        <taxon>Bacteria</taxon>
        <taxon>Candidatus Methylomirabilota</taxon>
        <taxon>Candidatus Methylomirabilia</taxon>
        <taxon>Candidatus Methylomirabilales</taxon>
        <taxon>Candidatus Methylomirabilaceae</taxon>
        <taxon>Candidatus Methylomirabilis</taxon>
    </lineage>
</organism>
<accession>A0AAJ1EJF0</accession>
<evidence type="ECO:0000313" key="1">
    <source>
        <dbReference type="EMBL" id="MBZ0159855.1"/>
    </source>
</evidence>
<dbReference type="Proteomes" id="UP001197609">
    <property type="component" value="Unassembled WGS sequence"/>
</dbReference>